<comment type="caution">
    <text evidence="1">The sequence shown here is derived from an EMBL/GenBank/DDBJ whole genome shotgun (WGS) entry which is preliminary data.</text>
</comment>
<reference evidence="1 2" key="1">
    <citation type="submission" date="2024-11" db="EMBL/GenBank/DDBJ databases">
        <title>The Natural Products Discovery Center: Release of the First 8490 Sequenced Strains for Exploring Actinobacteria Biosynthetic Diversity.</title>
        <authorList>
            <person name="Kalkreuter E."/>
            <person name="Kautsar S.A."/>
            <person name="Yang D."/>
            <person name="Bader C.D."/>
            <person name="Teijaro C.N."/>
            <person name="Fluegel L."/>
            <person name="Davis C.M."/>
            <person name="Simpson J.R."/>
            <person name="Lauterbach L."/>
            <person name="Steele A.D."/>
            <person name="Gui C."/>
            <person name="Meng S."/>
            <person name="Li G."/>
            <person name="Viehrig K."/>
            <person name="Ye F."/>
            <person name="Su P."/>
            <person name="Kiefer A.F."/>
            <person name="Nichols A."/>
            <person name="Cepeda A.J."/>
            <person name="Yan W."/>
            <person name="Fan B."/>
            <person name="Jiang Y."/>
            <person name="Adhikari A."/>
            <person name="Zheng C.-J."/>
            <person name="Schuster L."/>
            <person name="Cowan T.M."/>
            <person name="Smanski M.J."/>
            <person name="Chevrette M.G."/>
            <person name="De Carvalho L.P.S."/>
            <person name="Shen B."/>
        </authorList>
    </citation>
    <scope>NUCLEOTIDE SEQUENCE [LARGE SCALE GENOMIC DNA]</scope>
    <source>
        <strain evidence="1 2">NPDC078403</strain>
    </source>
</reference>
<evidence type="ECO:0000313" key="1">
    <source>
        <dbReference type="EMBL" id="MFK3865969.1"/>
    </source>
</evidence>
<name>A0ABW8L4G7_9GAMM</name>
<sequence length="52" mass="6115">MKMFVEPKCIYLHRDAVDFRKSIYDLVAILEGELERDAYTDALFFVLQQSEG</sequence>
<dbReference type="Proteomes" id="UP001620262">
    <property type="component" value="Unassembled WGS sequence"/>
</dbReference>
<evidence type="ECO:0000313" key="2">
    <source>
        <dbReference type="Proteomes" id="UP001620262"/>
    </source>
</evidence>
<evidence type="ECO:0008006" key="3">
    <source>
        <dbReference type="Google" id="ProtNLM"/>
    </source>
</evidence>
<proteinExistence type="predicted"/>
<keyword evidence="2" id="KW-1185">Reference proteome</keyword>
<dbReference type="EMBL" id="JBJDOT010000034">
    <property type="protein sequence ID" value="MFK3865969.1"/>
    <property type="molecule type" value="Genomic_DNA"/>
</dbReference>
<protein>
    <recommendedName>
        <fullName evidence="3">Transposase</fullName>
    </recommendedName>
</protein>
<gene>
    <name evidence="1" type="ORF">ACI2JU_19155</name>
</gene>
<accession>A0ABW8L4G7</accession>
<organism evidence="1 2">
    <name type="scientific">Pseudoalteromonas rhizosphaerae</name>
    <dbReference type="NCBI Taxonomy" id="2518973"/>
    <lineage>
        <taxon>Bacteria</taxon>
        <taxon>Pseudomonadati</taxon>
        <taxon>Pseudomonadota</taxon>
        <taxon>Gammaproteobacteria</taxon>
        <taxon>Alteromonadales</taxon>
        <taxon>Pseudoalteromonadaceae</taxon>
        <taxon>Pseudoalteromonas</taxon>
    </lineage>
</organism>
<dbReference type="RefSeq" id="WP_404676243.1">
    <property type="nucleotide sequence ID" value="NZ_JBJDOT010000034.1"/>
</dbReference>